<gene>
    <name evidence="3" type="ORF">L2772_05480</name>
</gene>
<organism evidence="3 4">
    <name type="scientific">Lactobacillus mulieris</name>
    <dbReference type="NCBI Taxonomy" id="2508708"/>
    <lineage>
        <taxon>Bacteria</taxon>
        <taxon>Bacillati</taxon>
        <taxon>Bacillota</taxon>
        <taxon>Bacilli</taxon>
        <taxon>Lactobacillales</taxon>
        <taxon>Lactobacillaceae</taxon>
        <taxon>Lactobacillus</taxon>
    </lineage>
</organism>
<feature type="coiled-coil region" evidence="1">
    <location>
        <begin position="267"/>
        <end position="301"/>
    </location>
</feature>
<dbReference type="InterPro" id="IPR026866">
    <property type="entry name" value="CR006_AAA"/>
</dbReference>
<protein>
    <submittedName>
        <fullName evidence="3">AAA family ATPase</fullName>
    </submittedName>
</protein>
<comment type="caution">
    <text evidence="3">The sequence shown here is derived from an EMBL/GenBank/DDBJ whole genome shotgun (WGS) entry which is preliminary data.</text>
</comment>
<dbReference type="Proteomes" id="UP001211420">
    <property type="component" value="Unassembled WGS sequence"/>
</dbReference>
<keyword evidence="1" id="KW-0175">Coiled coil</keyword>
<evidence type="ECO:0000259" key="2">
    <source>
        <dbReference type="Pfam" id="PF13166"/>
    </source>
</evidence>
<dbReference type="EMBL" id="JAKHPW010000005">
    <property type="protein sequence ID" value="MCZ3622319.1"/>
    <property type="molecule type" value="Genomic_DNA"/>
</dbReference>
<accession>A0ABT4K337</accession>
<evidence type="ECO:0000256" key="1">
    <source>
        <dbReference type="SAM" id="Coils"/>
    </source>
</evidence>
<feature type="domain" description="Protein CR006 P-loop" evidence="2">
    <location>
        <begin position="335"/>
        <end position="515"/>
    </location>
</feature>
<dbReference type="Pfam" id="PF13166">
    <property type="entry name" value="AAA_13"/>
    <property type="match status" value="2"/>
</dbReference>
<feature type="domain" description="Protein CR006 P-loop" evidence="2">
    <location>
        <begin position="9"/>
        <end position="334"/>
    </location>
</feature>
<feature type="coiled-coil region" evidence="1">
    <location>
        <begin position="128"/>
        <end position="189"/>
    </location>
</feature>
<dbReference type="RefSeq" id="WP_269254359.1">
    <property type="nucleotide sequence ID" value="NZ_JAKHPU010000001.1"/>
</dbReference>
<reference evidence="3 4" key="1">
    <citation type="submission" date="2022-01" db="EMBL/GenBank/DDBJ databases">
        <title>VMRC isolate genome collection.</title>
        <authorList>
            <person name="France M."/>
            <person name="Rutt L."/>
            <person name="Humphrys M."/>
            <person name="Ravel J."/>
        </authorList>
    </citation>
    <scope>NUCLEOTIDE SEQUENCE [LARGE SCALE GENOMIC DNA]</scope>
    <source>
        <strain evidence="3 4">C0172B4</strain>
    </source>
</reference>
<evidence type="ECO:0000313" key="4">
    <source>
        <dbReference type="Proteomes" id="UP001211420"/>
    </source>
</evidence>
<name>A0ABT4K337_9LACO</name>
<keyword evidence="4" id="KW-1185">Reference proteome</keyword>
<evidence type="ECO:0000313" key="3">
    <source>
        <dbReference type="EMBL" id="MCZ3622319.1"/>
    </source>
</evidence>
<sequence length="533" mass="63637">MFTPATYNITSFEEDIPKAQKISQKEKVDLENLLKNEFHEYSKNNICLDIIDLNEIKKINDILALKIIASVDWSDNEKNWIQKGIALHKNKKKCLFCGNKISENRFLELNKLFSDRVDETNNLLVALIDDVSKRIEFIEKNKFELDQELFTPAFEEEVIEYNIKINKFINEYLAYLKDISRELKRKKENVFKVLNAVSQPNNVIQTYKKLKSESQKIILEFNKEIKEIKKSKDEARKKLLLNEVASAIETEDYRNLARDVNVEREIYFKQNKKLQDIKKQIDEVNLEIQKLDEMNQSESKAVKEINDSLKNLGNQSFTLEKANKGYMVKDLDGNIKKNSKKKKIIIFDDPMNSNDDTAQYLIITKLQSLLKNKSDYEYEQIFILTHNTHFYVNLRYRWWREKNKKATFHLIKAARKTEIKKIESENEDIKNDYDSLWHEVHWLYNNNQPQFMLNPFRRIIETYCEFQNIDPKDFYEEDAEAQKLFNANSHFIDDFYIDTNGKTKEQIMEKVARLFEENNGTFHFEKHWNNQNR</sequence>
<proteinExistence type="predicted"/>